<keyword evidence="3" id="KW-1185">Reference proteome</keyword>
<dbReference type="PANTHER" id="PTHR45153:SF1">
    <property type="entry name" value="TETRATRICOPEPTIDE REPEAT PROTEIN 16"/>
    <property type="match status" value="1"/>
</dbReference>
<dbReference type="Gene3D" id="1.25.40.10">
    <property type="entry name" value="Tetratricopeptide repeat domain"/>
    <property type="match status" value="5"/>
</dbReference>
<protein>
    <submittedName>
        <fullName evidence="2">Tetratricopeptide repeat protein 16</fullName>
    </submittedName>
</protein>
<dbReference type="Proteomes" id="UP000319801">
    <property type="component" value="Unassembled WGS sequence"/>
</dbReference>
<dbReference type="SMART" id="SM00028">
    <property type="entry name" value="TPR"/>
    <property type="match status" value="10"/>
</dbReference>
<dbReference type="Pfam" id="PF13432">
    <property type="entry name" value="TPR_16"/>
    <property type="match status" value="3"/>
</dbReference>
<dbReference type="InterPro" id="IPR019734">
    <property type="entry name" value="TPR_rpt"/>
</dbReference>
<comment type="caution">
    <text evidence="2">The sequence shown here is derived from an EMBL/GenBank/DDBJ whole genome shotgun (WGS) entry which is preliminary data.</text>
</comment>
<dbReference type="AlphaFoldDB" id="A0A556U5D0"/>
<sequence length="626" mass="71553">MDASNKSELKCPSSRELRSQKLFGPISIFQTSDVKWSRHLNSDLIIKDKANTHYQAGTEAVDQLEFEKAVSCFTKAIALQSKQAQLYAARAKAYLQLCDFKSAALDYRHVCYLEPQKKEHLHHLAFVYYLQGQCYCDWGMFFEALESFAKAVELKPDVRPYHMRSLACLTALGCYSDALRMVTNWLENETSSADLFTLRARLHHQLNQFVPCYYDLKAALRFNPGCPGARALLENMEQKATSSYQQAVTKALEGELSDALGIITTAVELNPENTQYYLFRGTLYRKLKDFTGAIEDLMLAVEFCNVRAEHSKMEKPEEFKSLEQDAHVQLVLTYNDFAVQCFTQGFYSKATKLLTNAIQEHRDESRLFINRGDCFFRQKEWLFALADYQQAEELDSQNQAIWLRLAIIHNTLGLHSYENLNFQDAADKFSVAIKYNPGVAQFYGNRVKALSKMHRMEEATQDAVCALILDPANDELVPLLLRLFPGCSLSDVISSSMAQTVKTQLKERIQTWRLVGFSPSRLSEKLEDIDLRHDTDRLSETDSESALNQEDVEVGFKPVGYIQIPSRSKEQVNKVVKKLMHQRQSLSYTGPRIAPLCIRHNLEPSARTSNRPYFWRKFGGLGLNCL</sequence>
<evidence type="ECO:0000256" key="1">
    <source>
        <dbReference type="PROSITE-ProRule" id="PRU00339"/>
    </source>
</evidence>
<dbReference type="InterPro" id="IPR011990">
    <property type="entry name" value="TPR-like_helical_dom_sf"/>
</dbReference>
<reference evidence="2 3" key="1">
    <citation type="journal article" date="2019" name="Genome Biol. Evol.">
        <title>Whole-Genome Sequencing of the Giant Devil Catfish, Bagarius yarrelli.</title>
        <authorList>
            <person name="Jiang W."/>
            <person name="Lv Y."/>
            <person name="Cheng L."/>
            <person name="Yang K."/>
            <person name="Chao B."/>
            <person name="Wang X."/>
            <person name="Li Y."/>
            <person name="Pan X."/>
            <person name="You X."/>
            <person name="Zhang Y."/>
            <person name="Yang J."/>
            <person name="Li J."/>
            <person name="Zhang X."/>
            <person name="Liu S."/>
            <person name="Sun C."/>
            <person name="Yang J."/>
            <person name="Shi Q."/>
        </authorList>
    </citation>
    <scope>NUCLEOTIDE SEQUENCE [LARGE SCALE GENOMIC DNA]</scope>
    <source>
        <strain evidence="2">JWS20170419001</strain>
        <tissue evidence="2">Muscle</tissue>
    </source>
</reference>
<dbReference type="OrthoDB" id="1926212at2759"/>
<accession>A0A556U5D0</accession>
<name>A0A556U5D0_BAGYA</name>
<dbReference type="SUPFAM" id="SSF81901">
    <property type="entry name" value="HCP-like"/>
    <property type="match status" value="1"/>
</dbReference>
<proteinExistence type="predicted"/>
<dbReference type="PROSITE" id="PS50005">
    <property type="entry name" value="TPR"/>
    <property type="match status" value="2"/>
</dbReference>
<dbReference type="Pfam" id="PF13181">
    <property type="entry name" value="TPR_8"/>
    <property type="match status" value="1"/>
</dbReference>
<dbReference type="EMBL" id="VCAZ01000050">
    <property type="protein sequence ID" value="TSM85952.1"/>
    <property type="molecule type" value="Genomic_DNA"/>
</dbReference>
<dbReference type="PANTHER" id="PTHR45153">
    <property type="entry name" value="TETRATRICOPEPTIDE REPEAT PROTEIN 16"/>
    <property type="match status" value="1"/>
</dbReference>
<feature type="repeat" description="TPR" evidence="1">
    <location>
        <begin position="125"/>
        <end position="158"/>
    </location>
</feature>
<gene>
    <name evidence="2" type="ORF">Baya_8160</name>
</gene>
<keyword evidence="1" id="KW-0802">TPR repeat</keyword>
<evidence type="ECO:0000313" key="2">
    <source>
        <dbReference type="EMBL" id="TSM85952.1"/>
    </source>
</evidence>
<dbReference type="SUPFAM" id="SSF48452">
    <property type="entry name" value="TPR-like"/>
    <property type="match status" value="1"/>
</dbReference>
<evidence type="ECO:0000313" key="3">
    <source>
        <dbReference type="Proteomes" id="UP000319801"/>
    </source>
</evidence>
<feature type="repeat" description="TPR" evidence="1">
    <location>
        <begin position="50"/>
        <end position="83"/>
    </location>
</feature>
<organism evidence="2 3">
    <name type="scientific">Bagarius yarrelli</name>
    <name type="common">Goonch</name>
    <name type="synonym">Bagrus yarrelli</name>
    <dbReference type="NCBI Taxonomy" id="175774"/>
    <lineage>
        <taxon>Eukaryota</taxon>
        <taxon>Metazoa</taxon>
        <taxon>Chordata</taxon>
        <taxon>Craniata</taxon>
        <taxon>Vertebrata</taxon>
        <taxon>Euteleostomi</taxon>
        <taxon>Actinopterygii</taxon>
        <taxon>Neopterygii</taxon>
        <taxon>Teleostei</taxon>
        <taxon>Ostariophysi</taxon>
        <taxon>Siluriformes</taxon>
        <taxon>Sisoridae</taxon>
        <taxon>Sisorinae</taxon>
        <taxon>Bagarius</taxon>
    </lineage>
</organism>